<feature type="transmembrane region" description="Helical" evidence="8">
    <location>
        <begin position="85"/>
        <end position="110"/>
    </location>
</feature>
<comment type="similarity">
    <text evidence="2">Belongs to the organo anion transporter (TC 2.A.60) family.</text>
</comment>
<gene>
    <name evidence="10" type="ORF">SPHA_73997</name>
</gene>
<keyword evidence="4 8" id="KW-0812">Transmembrane</keyword>
<keyword evidence="5 8" id="KW-1133">Transmembrane helix</keyword>
<evidence type="ECO:0000256" key="8">
    <source>
        <dbReference type="SAM" id="Phobius"/>
    </source>
</evidence>
<dbReference type="SUPFAM" id="SSF103473">
    <property type="entry name" value="MFS general substrate transporter"/>
    <property type="match status" value="2"/>
</dbReference>
<dbReference type="Proteomes" id="UP000597762">
    <property type="component" value="Unassembled WGS sequence"/>
</dbReference>
<dbReference type="PANTHER" id="PTHR11388:SF100">
    <property type="entry name" value="SOLUTE CARRIER ORGANIC ANION TRANSPORTER FAMILY MEMBER 4A1"/>
    <property type="match status" value="1"/>
</dbReference>
<proteinExistence type="inferred from homology"/>
<evidence type="ECO:0000256" key="4">
    <source>
        <dbReference type="ARBA" id="ARBA00022692"/>
    </source>
</evidence>
<sequence length="693" mass="76227">MFLFPVAKKIRETRENEAHQGHKPVELQDPHQGATLKELPSMCFSLLRNPSFIFVSLASANEGILLSGISTFLPKFIENQFSQTASWASMLAGFVGISGAAGGQFLGGYLCKKLGLNVSGKCRLSIVTLCLGLFMSAAFWAKCDKVKFAGISVPYSESSMALTGTTSSLPLADNPVDATCNNLCHCNEEYFNPVCGSDGIQYFSSCHAGCMTYNKTGKRLRFFTKNRKEKMHKALLVLRTNIVTRQYHPFSPLFSRRLLSPFSHAAFSPLFSAAFSLPFLTPPSLPFSLCLSLPHSLSSLLSLSLLSSLSPSPLSLSPSLLSLSLLSLSLSPFSHSLSLPSLTLSLSLLSLSLSPYSHSLSLLLSLSLSPSLSLSVSSFSHSLSPSRFFLSLSSRLVSFSLSLFPSRFFLSLSLFPSRFFSLSLSLSSVSFLFSSFLSLSLSSRLFSFSLSLSLFPSRFFSLSLSLSSRLVSFLSLSLRLFPSSFPSRFFLSLSLSLFPSRFFSLSPSLSVFSLYLYSFPANVYHNCACISPLNKTAKHEATEGVCPKKTCIYLHIALFILFFFIITTFLAQTPIIAIILRCVPDNHRTFGVGLANFISRIFGTLPGPLLFGFAIDKSCMVWKKSSCAEELSCWIYKDRTLSRNFFILVVVVRTFSILFMVLANYLYKPPTQKVQTVIDESQAYINPVAAEGV</sequence>
<keyword evidence="3" id="KW-1003">Cell membrane</keyword>
<feature type="transmembrane region" description="Helical" evidence="8">
    <location>
        <begin position="52"/>
        <end position="73"/>
    </location>
</feature>
<evidence type="ECO:0000256" key="2">
    <source>
        <dbReference type="ARBA" id="ARBA00009657"/>
    </source>
</evidence>
<dbReference type="Pfam" id="PF03137">
    <property type="entry name" value="OATP"/>
    <property type="match status" value="2"/>
</dbReference>
<dbReference type="Gene3D" id="1.20.1250.20">
    <property type="entry name" value="MFS general substrate transporter like domains"/>
    <property type="match status" value="1"/>
</dbReference>
<feature type="transmembrane region" description="Helical" evidence="8">
    <location>
        <begin position="592"/>
        <end position="615"/>
    </location>
</feature>
<evidence type="ECO:0000256" key="6">
    <source>
        <dbReference type="ARBA" id="ARBA00023136"/>
    </source>
</evidence>
<feature type="domain" description="Kazal-like" evidence="9">
    <location>
        <begin position="174"/>
        <end position="228"/>
    </location>
</feature>
<dbReference type="GO" id="GO:0043252">
    <property type="term" value="P:sodium-independent organic anion transport"/>
    <property type="evidence" value="ECO:0007669"/>
    <property type="project" value="TreeGrafter"/>
</dbReference>
<dbReference type="AlphaFoldDB" id="A0A812EIZ4"/>
<dbReference type="GO" id="GO:0016323">
    <property type="term" value="C:basolateral plasma membrane"/>
    <property type="evidence" value="ECO:0007669"/>
    <property type="project" value="TreeGrafter"/>
</dbReference>
<dbReference type="InterPro" id="IPR002350">
    <property type="entry name" value="Kazal_dom"/>
</dbReference>
<evidence type="ECO:0000256" key="5">
    <source>
        <dbReference type="ARBA" id="ARBA00022989"/>
    </source>
</evidence>
<feature type="transmembrane region" description="Helical" evidence="8">
    <location>
        <begin position="419"/>
        <end position="439"/>
    </location>
</feature>
<evidence type="ECO:0000313" key="11">
    <source>
        <dbReference type="Proteomes" id="UP000597762"/>
    </source>
</evidence>
<dbReference type="InterPro" id="IPR036259">
    <property type="entry name" value="MFS_trans_sf"/>
</dbReference>
<dbReference type="GO" id="GO:0015347">
    <property type="term" value="F:sodium-independent organic anion transmembrane transporter activity"/>
    <property type="evidence" value="ECO:0007669"/>
    <property type="project" value="TreeGrafter"/>
</dbReference>
<dbReference type="Gene3D" id="3.30.60.30">
    <property type="match status" value="1"/>
</dbReference>
<protein>
    <submittedName>
        <fullName evidence="10">SLCO4A</fullName>
    </submittedName>
</protein>
<dbReference type="OrthoDB" id="5062115at2759"/>
<dbReference type="InterPro" id="IPR036058">
    <property type="entry name" value="Kazal_dom_sf"/>
</dbReference>
<evidence type="ECO:0000256" key="7">
    <source>
        <dbReference type="ARBA" id="ARBA00023157"/>
    </source>
</evidence>
<feature type="transmembrane region" description="Helical" evidence="8">
    <location>
        <begin position="552"/>
        <end position="580"/>
    </location>
</feature>
<reference evidence="10" key="1">
    <citation type="submission" date="2021-01" db="EMBL/GenBank/DDBJ databases">
        <authorList>
            <person name="Li R."/>
            <person name="Bekaert M."/>
        </authorList>
    </citation>
    <scope>NUCLEOTIDE SEQUENCE</scope>
    <source>
        <strain evidence="10">Farmed</strain>
    </source>
</reference>
<feature type="transmembrane region" description="Helical" evidence="8">
    <location>
        <begin position="122"/>
        <end position="141"/>
    </location>
</feature>
<dbReference type="PROSITE" id="PS51465">
    <property type="entry name" value="KAZAL_2"/>
    <property type="match status" value="1"/>
</dbReference>
<organism evidence="10 11">
    <name type="scientific">Acanthosepion pharaonis</name>
    <name type="common">Pharaoh cuttlefish</name>
    <name type="synonym">Sepia pharaonis</name>
    <dbReference type="NCBI Taxonomy" id="158019"/>
    <lineage>
        <taxon>Eukaryota</taxon>
        <taxon>Metazoa</taxon>
        <taxon>Spiralia</taxon>
        <taxon>Lophotrochozoa</taxon>
        <taxon>Mollusca</taxon>
        <taxon>Cephalopoda</taxon>
        <taxon>Coleoidea</taxon>
        <taxon>Decapodiformes</taxon>
        <taxon>Sepiida</taxon>
        <taxon>Sepiina</taxon>
        <taxon>Sepiidae</taxon>
        <taxon>Acanthosepion</taxon>
    </lineage>
</organism>
<evidence type="ECO:0000259" key="9">
    <source>
        <dbReference type="PROSITE" id="PS51465"/>
    </source>
</evidence>
<dbReference type="InterPro" id="IPR004156">
    <property type="entry name" value="OATP"/>
</dbReference>
<feature type="transmembrane region" description="Helical" evidence="8">
    <location>
        <begin position="645"/>
        <end position="667"/>
    </location>
</feature>
<evidence type="ECO:0000256" key="3">
    <source>
        <dbReference type="ARBA" id="ARBA00022475"/>
    </source>
</evidence>
<dbReference type="PANTHER" id="PTHR11388">
    <property type="entry name" value="ORGANIC ANION TRANSPORTER"/>
    <property type="match status" value="1"/>
</dbReference>
<keyword evidence="11" id="KW-1185">Reference proteome</keyword>
<accession>A0A812EIZ4</accession>
<name>A0A812EIZ4_ACAPH</name>
<dbReference type="EMBL" id="CAHIKZ030005404">
    <property type="protein sequence ID" value="CAE1324228.1"/>
    <property type="molecule type" value="Genomic_DNA"/>
</dbReference>
<evidence type="ECO:0000256" key="1">
    <source>
        <dbReference type="ARBA" id="ARBA00004651"/>
    </source>
</evidence>
<comment type="caution">
    <text evidence="10">The sequence shown here is derived from an EMBL/GenBank/DDBJ whole genome shotgun (WGS) entry which is preliminary data.</text>
</comment>
<keyword evidence="6 8" id="KW-0472">Membrane</keyword>
<comment type="subcellular location">
    <subcellularLocation>
        <location evidence="1">Cell membrane</location>
        <topology evidence="1">Multi-pass membrane protein</topology>
    </subcellularLocation>
</comment>
<keyword evidence="7" id="KW-1015">Disulfide bond</keyword>
<dbReference type="SUPFAM" id="SSF100895">
    <property type="entry name" value="Kazal-type serine protease inhibitors"/>
    <property type="match status" value="1"/>
</dbReference>
<evidence type="ECO:0000313" key="10">
    <source>
        <dbReference type="EMBL" id="CAE1324228.1"/>
    </source>
</evidence>